<evidence type="ECO:0000256" key="1">
    <source>
        <dbReference type="SAM" id="MobiDB-lite"/>
    </source>
</evidence>
<reference evidence="2" key="2">
    <citation type="submission" date="2020-06" db="EMBL/GenBank/DDBJ databases">
        <title>Helianthus annuus Genome sequencing and assembly Release 2.</title>
        <authorList>
            <person name="Gouzy J."/>
            <person name="Langlade N."/>
            <person name="Munos S."/>
        </authorList>
    </citation>
    <scope>NUCLEOTIDE SEQUENCE</scope>
    <source>
        <tissue evidence="2">Leaves</tissue>
    </source>
</reference>
<evidence type="ECO:0000313" key="3">
    <source>
        <dbReference type="Proteomes" id="UP000215914"/>
    </source>
</evidence>
<keyword evidence="3" id="KW-1185">Reference proteome</keyword>
<dbReference type="Gramene" id="mRNA:HanXRQr2_Chr16g0748101">
    <property type="protein sequence ID" value="mRNA:HanXRQr2_Chr16g0748101"/>
    <property type="gene ID" value="HanXRQr2_Chr16g0748101"/>
</dbReference>
<sequence length="190" mass="20770">MTSFLNQGLERLVHLYEESCGLNKMLEVKLKKDKVTITDQGMIVAAKSQHYEDKFRAMTQEHQAAMKKAAHEAQAKLDAAQTQDEQDVVSYREGLKSYVVISLLQARLKMAYEAKAKGFECPSWNVDAWEAKLRDLGGNPVERPAKAVVEEPSKVAEKVTDAGGNAEKDAGKDAGPDAGEDAMVEESGAA</sequence>
<organism evidence="2 3">
    <name type="scientific">Helianthus annuus</name>
    <name type="common">Common sunflower</name>
    <dbReference type="NCBI Taxonomy" id="4232"/>
    <lineage>
        <taxon>Eukaryota</taxon>
        <taxon>Viridiplantae</taxon>
        <taxon>Streptophyta</taxon>
        <taxon>Embryophyta</taxon>
        <taxon>Tracheophyta</taxon>
        <taxon>Spermatophyta</taxon>
        <taxon>Magnoliopsida</taxon>
        <taxon>eudicotyledons</taxon>
        <taxon>Gunneridae</taxon>
        <taxon>Pentapetalae</taxon>
        <taxon>asterids</taxon>
        <taxon>campanulids</taxon>
        <taxon>Asterales</taxon>
        <taxon>Asteraceae</taxon>
        <taxon>Asteroideae</taxon>
        <taxon>Heliantheae alliance</taxon>
        <taxon>Heliantheae</taxon>
        <taxon>Helianthus</taxon>
    </lineage>
</organism>
<reference evidence="2" key="1">
    <citation type="journal article" date="2017" name="Nature">
        <title>The sunflower genome provides insights into oil metabolism, flowering and Asterid evolution.</title>
        <authorList>
            <person name="Badouin H."/>
            <person name="Gouzy J."/>
            <person name="Grassa C.J."/>
            <person name="Murat F."/>
            <person name="Staton S.E."/>
            <person name="Cottret L."/>
            <person name="Lelandais-Briere C."/>
            <person name="Owens G.L."/>
            <person name="Carrere S."/>
            <person name="Mayjonade B."/>
            <person name="Legrand L."/>
            <person name="Gill N."/>
            <person name="Kane N.C."/>
            <person name="Bowers J.E."/>
            <person name="Hubner S."/>
            <person name="Bellec A."/>
            <person name="Berard A."/>
            <person name="Berges H."/>
            <person name="Blanchet N."/>
            <person name="Boniface M.C."/>
            <person name="Brunel D."/>
            <person name="Catrice O."/>
            <person name="Chaidir N."/>
            <person name="Claudel C."/>
            <person name="Donnadieu C."/>
            <person name="Faraut T."/>
            <person name="Fievet G."/>
            <person name="Helmstetter N."/>
            <person name="King M."/>
            <person name="Knapp S.J."/>
            <person name="Lai Z."/>
            <person name="Le Paslier M.C."/>
            <person name="Lippi Y."/>
            <person name="Lorenzon L."/>
            <person name="Mandel J.R."/>
            <person name="Marage G."/>
            <person name="Marchand G."/>
            <person name="Marquand E."/>
            <person name="Bret-Mestries E."/>
            <person name="Morien E."/>
            <person name="Nambeesan S."/>
            <person name="Nguyen T."/>
            <person name="Pegot-Espagnet P."/>
            <person name="Pouilly N."/>
            <person name="Raftis F."/>
            <person name="Sallet E."/>
            <person name="Schiex T."/>
            <person name="Thomas J."/>
            <person name="Vandecasteele C."/>
            <person name="Vares D."/>
            <person name="Vear F."/>
            <person name="Vautrin S."/>
            <person name="Crespi M."/>
            <person name="Mangin B."/>
            <person name="Burke J.M."/>
            <person name="Salse J."/>
            <person name="Munos S."/>
            <person name="Vincourt P."/>
            <person name="Rieseberg L.H."/>
            <person name="Langlade N.B."/>
        </authorList>
    </citation>
    <scope>NUCLEOTIDE SEQUENCE</scope>
    <source>
        <tissue evidence="2">Leaves</tissue>
    </source>
</reference>
<name>A0A9K3DSL9_HELAN</name>
<dbReference type="Proteomes" id="UP000215914">
    <property type="component" value="Unassembled WGS sequence"/>
</dbReference>
<evidence type="ECO:0000313" key="2">
    <source>
        <dbReference type="EMBL" id="KAF5759993.1"/>
    </source>
</evidence>
<protein>
    <submittedName>
        <fullName evidence="2">Uncharacterized protein</fullName>
    </submittedName>
</protein>
<feature type="compositionally biased region" description="Basic and acidic residues" evidence="1">
    <location>
        <begin position="148"/>
        <end position="175"/>
    </location>
</feature>
<dbReference type="AlphaFoldDB" id="A0A9K3DSL9"/>
<accession>A0A9K3DSL9</accession>
<comment type="caution">
    <text evidence="2">The sequence shown here is derived from an EMBL/GenBank/DDBJ whole genome shotgun (WGS) entry which is preliminary data.</text>
</comment>
<feature type="region of interest" description="Disordered" evidence="1">
    <location>
        <begin position="148"/>
        <end position="190"/>
    </location>
</feature>
<dbReference type="EMBL" id="MNCJ02000331">
    <property type="protein sequence ID" value="KAF5759993.1"/>
    <property type="molecule type" value="Genomic_DNA"/>
</dbReference>
<gene>
    <name evidence="2" type="ORF">HanXRQr2_Chr16g0748101</name>
</gene>
<proteinExistence type="predicted"/>